<proteinExistence type="predicted"/>
<sequence length="249" mass="27201">MMLARLPAQAQSGLAATPMKLFFDAPPGSPQTLSVALSNPSPRVMEAGISLADWRRDSSGHIVYYPPGSQSNSCAAWLKVLPGERFSLRPGETKQFSVILQAPARADSLKNSMLFFTQLNTDSAKDERGMHILVAVRVGVQVIYTPPGQHKKDIDILAFSDSRDSLRVTLQNTGQLEANGKAACELLHLASGKKNKLKETDFYTLPGARRVLQWALPPGLEKGKYTATVMVDIGPEQELKIGELEFSHD</sequence>
<dbReference type="EMBL" id="RPDH01000001">
    <property type="protein sequence ID" value="RPE12063.1"/>
    <property type="molecule type" value="Genomic_DNA"/>
</dbReference>
<reference evidence="1 2" key="1">
    <citation type="submission" date="2018-11" db="EMBL/GenBank/DDBJ databases">
        <title>Chitinophaga lutea sp.nov., isolate from arsenic contaminated soil.</title>
        <authorList>
            <person name="Zong Y."/>
        </authorList>
    </citation>
    <scope>NUCLEOTIDE SEQUENCE [LARGE SCALE GENOMIC DNA]</scope>
    <source>
        <strain evidence="1 2">ZY74</strain>
    </source>
</reference>
<evidence type="ECO:0000313" key="2">
    <source>
        <dbReference type="Proteomes" id="UP000278351"/>
    </source>
</evidence>
<evidence type="ECO:0008006" key="3">
    <source>
        <dbReference type="Google" id="ProtNLM"/>
    </source>
</evidence>
<organism evidence="1 2">
    <name type="scientific">Chitinophaga lutea</name>
    <dbReference type="NCBI Taxonomy" id="2488634"/>
    <lineage>
        <taxon>Bacteria</taxon>
        <taxon>Pseudomonadati</taxon>
        <taxon>Bacteroidota</taxon>
        <taxon>Chitinophagia</taxon>
        <taxon>Chitinophagales</taxon>
        <taxon>Chitinophagaceae</taxon>
        <taxon>Chitinophaga</taxon>
    </lineage>
</organism>
<gene>
    <name evidence="1" type="ORF">EGT74_00455</name>
</gene>
<name>A0A3N4PTA6_9BACT</name>
<protein>
    <recommendedName>
        <fullName evidence="3">Molecular chaperone</fullName>
    </recommendedName>
</protein>
<comment type="caution">
    <text evidence="1">The sequence shown here is derived from an EMBL/GenBank/DDBJ whole genome shotgun (WGS) entry which is preliminary data.</text>
</comment>
<dbReference type="AlphaFoldDB" id="A0A3N4PTA6"/>
<dbReference type="Proteomes" id="UP000278351">
    <property type="component" value="Unassembled WGS sequence"/>
</dbReference>
<accession>A0A3N4PTA6</accession>
<keyword evidence="2" id="KW-1185">Reference proteome</keyword>
<evidence type="ECO:0000313" key="1">
    <source>
        <dbReference type="EMBL" id="RPE12063.1"/>
    </source>
</evidence>